<evidence type="ECO:0000256" key="5">
    <source>
        <dbReference type="ARBA" id="ARBA00022605"/>
    </source>
</evidence>
<comment type="pathway">
    <text evidence="1 14">Amino-acid biosynthesis; L-isoleucine biosynthesis; L-isoleucine from 2-oxobutanoate: step 1/4.</text>
</comment>
<dbReference type="FunFam" id="3.40.50.970:FF:000016">
    <property type="entry name" value="Acetolactate synthase"/>
    <property type="match status" value="1"/>
</dbReference>
<evidence type="ECO:0000256" key="4">
    <source>
        <dbReference type="ARBA" id="ARBA00013145"/>
    </source>
</evidence>
<dbReference type="EC" id="2.2.1.6" evidence="4 14"/>
<evidence type="ECO:0000256" key="2">
    <source>
        <dbReference type="ARBA" id="ARBA00005025"/>
    </source>
</evidence>
<dbReference type="UniPathway" id="UPA00049">
    <property type="reaction ID" value="UER00059"/>
</dbReference>
<keyword evidence="12 14" id="KW-0100">Branched-chain amino acid biosynthesis</keyword>
<keyword evidence="8 14" id="KW-0479">Metal-binding</keyword>
<evidence type="ECO:0000256" key="1">
    <source>
        <dbReference type="ARBA" id="ARBA00004974"/>
    </source>
</evidence>
<evidence type="ECO:0000256" key="3">
    <source>
        <dbReference type="ARBA" id="ARBA00007812"/>
    </source>
</evidence>
<evidence type="ECO:0000259" key="15">
    <source>
        <dbReference type="Pfam" id="PF00205"/>
    </source>
</evidence>
<dbReference type="RefSeq" id="WP_182327544.1">
    <property type="nucleotide sequence ID" value="NZ_CP058554.1"/>
</dbReference>
<accession>A0A7G5EGK3</accession>
<evidence type="ECO:0000313" key="18">
    <source>
        <dbReference type="EMBL" id="QMV73128.1"/>
    </source>
</evidence>
<dbReference type="GO" id="GO:0000287">
    <property type="term" value="F:magnesium ion binding"/>
    <property type="evidence" value="ECO:0007669"/>
    <property type="project" value="UniProtKB-UniRule"/>
</dbReference>
<dbReference type="InterPro" id="IPR012000">
    <property type="entry name" value="Thiamin_PyroP_enz_cen_dom"/>
</dbReference>
<dbReference type="NCBIfam" id="TIGR00118">
    <property type="entry name" value="acolac_lg"/>
    <property type="match status" value="1"/>
</dbReference>
<dbReference type="InterPro" id="IPR029035">
    <property type="entry name" value="DHS-like_NAD/FAD-binding_dom"/>
</dbReference>
<dbReference type="FunFam" id="3.40.50.1220:FF:000008">
    <property type="entry name" value="Acetolactate synthase"/>
    <property type="match status" value="1"/>
</dbReference>
<comment type="catalytic activity">
    <reaction evidence="13 14">
        <text>2 pyruvate + H(+) = (2S)-2-acetolactate + CO2</text>
        <dbReference type="Rhea" id="RHEA:25249"/>
        <dbReference type="ChEBI" id="CHEBI:15361"/>
        <dbReference type="ChEBI" id="CHEBI:15378"/>
        <dbReference type="ChEBI" id="CHEBI:16526"/>
        <dbReference type="ChEBI" id="CHEBI:58476"/>
        <dbReference type="EC" id="2.2.1.6"/>
    </reaction>
</comment>
<dbReference type="Gene3D" id="3.40.50.1220">
    <property type="entry name" value="TPP-binding domain"/>
    <property type="match status" value="1"/>
</dbReference>
<dbReference type="SUPFAM" id="SSF52518">
    <property type="entry name" value="Thiamin diphosphate-binding fold (THDP-binding)"/>
    <property type="match status" value="2"/>
</dbReference>
<dbReference type="GO" id="GO:0050660">
    <property type="term" value="F:flavin adenine dinucleotide binding"/>
    <property type="evidence" value="ECO:0007669"/>
    <property type="project" value="InterPro"/>
</dbReference>
<dbReference type="InterPro" id="IPR045229">
    <property type="entry name" value="TPP_enz"/>
</dbReference>
<evidence type="ECO:0000313" key="19">
    <source>
        <dbReference type="Proteomes" id="UP000515240"/>
    </source>
</evidence>
<dbReference type="Proteomes" id="UP000515240">
    <property type="component" value="Chromosome"/>
</dbReference>
<dbReference type="Pfam" id="PF00205">
    <property type="entry name" value="TPP_enzyme_M"/>
    <property type="match status" value="1"/>
</dbReference>
<dbReference type="AlphaFoldDB" id="A0A7G5EGK3"/>
<comment type="cofactor">
    <cofactor evidence="14">
        <name>Mg(2+)</name>
        <dbReference type="ChEBI" id="CHEBI:18420"/>
    </cofactor>
    <text evidence="14">Binds 1 Mg(2+) ion per subunit.</text>
</comment>
<proteinExistence type="inferred from homology"/>
<dbReference type="Pfam" id="PF02775">
    <property type="entry name" value="TPP_enzyme_C"/>
    <property type="match status" value="1"/>
</dbReference>
<dbReference type="InterPro" id="IPR039368">
    <property type="entry name" value="AHAS_TPP"/>
</dbReference>
<evidence type="ECO:0000256" key="14">
    <source>
        <dbReference type="RuleBase" id="RU003591"/>
    </source>
</evidence>
<dbReference type="Pfam" id="PF02776">
    <property type="entry name" value="TPP_enzyme_N"/>
    <property type="match status" value="1"/>
</dbReference>
<organism evidence="18 19">
    <name type="scientific">Comamonas piscis</name>
    <dbReference type="NCBI Taxonomy" id="1562974"/>
    <lineage>
        <taxon>Bacteria</taxon>
        <taxon>Pseudomonadati</taxon>
        <taxon>Pseudomonadota</taxon>
        <taxon>Betaproteobacteria</taxon>
        <taxon>Burkholderiales</taxon>
        <taxon>Comamonadaceae</taxon>
        <taxon>Comamonas</taxon>
    </lineage>
</organism>
<dbReference type="SUPFAM" id="SSF52467">
    <property type="entry name" value="DHS-like NAD/FAD-binding domain"/>
    <property type="match status" value="1"/>
</dbReference>
<dbReference type="GO" id="GO:0003984">
    <property type="term" value="F:acetolactate synthase activity"/>
    <property type="evidence" value="ECO:0007669"/>
    <property type="project" value="UniProtKB-EC"/>
</dbReference>
<feature type="domain" description="Thiamine pyrophosphate enzyme central" evidence="15">
    <location>
        <begin position="215"/>
        <end position="351"/>
    </location>
</feature>
<sequence>MEMSKAEQNSAQAANQSAQKSQELMGAEVLVKALQAEGVQQLWGYPGGAVLYIYDALYKQDTINHVLVRHEQAAVHAADGFARATGEVGVALVTSGPGLTNAVTGIATAYTDSIPIVVISGQTSTTAIGSDAFQECDTVGITRPIVKHNFLVKDVRDLALTMKKAFHIARTGRPGPVVVDIPKDVSFKKVAYSGYPSTVEMRSYNPVKKGHSGQIRKALQLLLAAKRPYIYTGGGVLLSGAEQELRTLVDLLGYPVTHTLLGLGAYPASNPKYLGMLGMHGTIEANNAMQNCDVLLAVGARFDDRVIGNPKHFMSVDRKIIHIDIDPSSISKRVKVDVPIVGDCKEVLAELIAMVRESVAGPDADALQNWWKTIEGWRSRDCLRYDRSNTDVIKPQFVVETLWQMTRDADCYVTSDVGQHQMWAAQYYRFEESRRWINSGGLGTMGVGIPYAMGIKLAKPDAEVFCITGEGSVQMNIQELATCRQYETPIIICALNNRFLGMVRQWQEIEYSGRYSHSYMDSLPDFVKLAEAYGHAGILIEKPEDVEPALREARRIAREERKSVFLDFRTDPTENVFPMVQAGKGITEMLLGADDL</sequence>
<dbReference type="EMBL" id="CP058554">
    <property type="protein sequence ID" value="QMV73128.1"/>
    <property type="molecule type" value="Genomic_DNA"/>
</dbReference>
<dbReference type="PANTHER" id="PTHR18968">
    <property type="entry name" value="THIAMINE PYROPHOSPHATE ENZYMES"/>
    <property type="match status" value="1"/>
</dbReference>
<keyword evidence="9" id="KW-0274">FAD</keyword>
<dbReference type="CDD" id="cd07035">
    <property type="entry name" value="TPP_PYR_POX_like"/>
    <property type="match status" value="1"/>
</dbReference>
<dbReference type="UniPathway" id="UPA00047">
    <property type="reaction ID" value="UER00055"/>
</dbReference>
<dbReference type="GO" id="GO:0009097">
    <property type="term" value="P:isoleucine biosynthetic process"/>
    <property type="evidence" value="ECO:0007669"/>
    <property type="project" value="UniProtKB-UniPathway"/>
</dbReference>
<dbReference type="CDD" id="cd02015">
    <property type="entry name" value="TPP_AHAS"/>
    <property type="match status" value="1"/>
</dbReference>
<dbReference type="NCBIfam" id="NF005409">
    <property type="entry name" value="PRK06965.1"/>
    <property type="match status" value="1"/>
</dbReference>
<comment type="cofactor">
    <cofactor evidence="14">
        <name>thiamine diphosphate</name>
        <dbReference type="ChEBI" id="CHEBI:58937"/>
    </cofactor>
    <text evidence="14">Binds 1 thiamine pyrophosphate per subunit.</text>
</comment>
<feature type="domain" description="Thiamine pyrophosphate enzyme TPP-binding" evidence="16">
    <location>
        <begin position="416"/>
        <end position="567"/>
    </location>
</feature>
<evidence type="ECO:0000259" key="17">
    <source>
        <dbReference type="Pfam" id="PF02776"/>
    </source>
</evidence>
<evidence type="ECO:0000256" key="8">
    <source>
        <dbReference type="ARBA" id="ARBA00022723"/>
    </source>
</evidence>
<comment type="similarity">
    <text evidence="3 14">Belongs to the TPP enzyme family.</text>
</comment>
<feature type="domain" description="Thiamine pyrophosphate enzyme N-terminal TPP-binding" evidence="17">
    <location>
        <begin position="26"/>
        <end position="140"/>
    </location>
</feature>
<evidence type="ECO:0000256" key="6">
    <source>
        <dbReference type="ARBA" id="ARBA00022630"/>
    </source>
</evidence>
<dbReference type="Gene3D" id="3.40.50.970">
    <property type="match status" value="2"/>
</dbReference>
<protein>
    <recommendedName>
        <fullName evidence="4 14">Acetolactate synthase</fullName>
        <ecNumber evidence="4 14">2.2.1.6</ecNumber>
    </recommendedName>
</protein>
<gene>
    <name evidence="18" type="ORF">HS961_09925</name>
</gene>
<keyword evidence="11 14" id="KW-0786">Thiamine pyrophosphate</keyword>
<evidence type="ECO:0000256" key="7">
    <source>
        <dbReference type="ARBA" id="ARBA00022679"/>
    </source>
</evidence>
<dbReference type="GO" id="GO:0009099">
    <property type="term" value="P:L-valine biosynthetic process"/>
    <property type="evidence" value="ECO:0007669"/>
    <property type="project" value="UniProtKB-UniPathway"/>
</dbReference>
<keyword evidence="6" id="KW-0285">Flavoprotein</keyword>
<comment type="pathway">
    <text evidence="2 14">Amino-acid biosynthesis; L-valine biosynthesis; L-valine from pyruvate: step 1/4.</text>
</comment>
<evidence type="ECO:0000256" key="10">
    <source>
        <dbReference type="ARBA" id="ARBA00022842"/>
    </source>
</evidence>
<dbReference type="InterPro" id="IPR012001">
    <property type="entry name" value="Thiamin_PyroP_enz_TPP-bd_dom"/>
</dbReference>
<dbReference type="GO" id="GO:0030976">
    <property type="term" value="F:thiamine pyrophosphate binding"/>
    <property type="evidence" value="ECO:0007669"/>
    <property type="project" value="UniProtKB-UniRule"/>
</dbReference>
<dbReference type="KEGG" id="cpis:HS961_09925"/>
<keyword evidence="19" id="KW-1185">Reference proteome</keyword>
<evidence type="ECO:0000256" key="13">
    <source>
        <dbReference type="ARBA" id="ARBA00048670"/>
    </source>
</evidence>
<evidence type="ECO:0000259" key="16">
    <source>
        <dbReference type="Pfam" id="PF02775"/>
    </source>
</evidence>
<name>A0A7G5EGK3_9BURK</name>
<dbReference type="PANTHER" id="PTHR18968:SF13">
    <property type="entry name" value="ACETOLACTATE SYNTHASE CATALYTIC SUBUNIT, MITOCHONDRIAL"/>
    <property type="match status" value="1"/>
</dbReference>
<evidence type="ECO:0000256" key="11">
    <source>
        <dbReference type="ARBA" id="ARBA00023052"/>
    </source>
</evidence>
<dbReference type="InterPro" id="IPR029061">
    <property type="entry name" value="THDP-binding"/>
</dbReference>
<evidence type="ECO:0000256" key="12">
    <source>
        <dbReference type="ARBA" id="ARBA00023304"/>
    </source>
</evidence>
<keyword evidence="7 14" id="KW-0808">Transferase</keyword>
<evidence type="ECO:0000256" key="9">
    <source>
        <dbReference type="ARBA" id="ARBA00022827"/>
    </source>
</evidence>
<dbReference type="InterPro" id="IPR011766">
    <property type="entry name" value="TPP_enzyme_TPP-bd"/>
</dbReference>
<dbReference type="GO" id="GO:0005948">
    <property type="term" value="C:acetolactate synthase complex"/>
    <property type="evidence" value="ECO:0007669"/>
    <property type="project" value="TreeGrafter"/>
</dbReference>
<reference evidence="18 19" key="1">
    <citation type="journal article" date="2020" name="G3 (Bethesda)">
        <title>CeMbio - The Caenorhabditis elegans Microbiome Resource.</title>
        <authorList>
            <person name="Dirksen P."/>
            <person name="Assie A."/>
            <person name="Zimmermann J."/>
            <person name="Zhang F."/>
            <person name="Tietje A.M."/>
            <person name="Marsh S.A."/>
            <person name="Felix M.A."/>
            <person name="Shapira M."/>
            <person name="Kaleta C."/>
            <person name="Schulenburg H."/>
            <person name="Samuel B."/>
        </authorList>
    </citation>
    <scope>NUCLEOTIDE SEQUENCE [LARGE SCALE GENOMIC DNA]</scope>
    <source>
        <strain evidence="18 19">BIGb0172</strain>
    </source>
</reference>
<dbReference type="InterPro" id="IPR012846">
    <property type="entry name" value="Acetolactate_synth_lsu"/>
</dbReference>
<keyword evidence="5 14" id="KW-0028">Amino-acid biosynthesis</keyword>
<dbReference type="FunFam" id="3.40.50.970:FF:000007">
    <property type="entry name" value="Acetolactate synthase"/>
    <property type="match status" value="1"/>
</dbReference>
<keyword evidence="10 14" id="KW-0460">Magnesium</keyword>